<dbReference type="GeneID" id="80891466"/>
<comment type="caution">
    <text evidence="1">The sequence shown here is derived from an EMBL/GenBank/DDBJ whole genome shotgun (WGS) entry which is preliminary data.</text>
</comment>
<reference evidence="1" key="1">
    <citation type="journal article" date="2023" name="Access Microbiol">
        <title>De-novo genome assembly for Akanthomyces muscarius, a biocontrol agent of insect agricultural pests.</title>
        <authorList>
            <person name="Erdos Z."/>
            <person name="Studholme D.J."/>
            <person name="Raymond B."/>
            <person name="Sharma M."/>
        </authorList>
    </citation>
    <scope>NUCLEOTIDE SEQUENCE</scope>
    <source>
        <strain evidence="1">Ve6</strain>
    </source>
</reference>
<evidence type="ECO:0000313" key="1">
    <source>
        <dbReference type="EMBL" id="KAJ4145457.1"/>
    </source>
</evidence>
<dbReference type="RefSeq" id="XP_056049127.1">
    <property type="nucleotide sequence ID" value="XM_056195504.1"/>
</dbReference>
<protein>
    <submittedName>
        <fullName evidence="1">Uncharacterized protein</fullName>
    </submittedName>
</protein>
<organism evidence="1 2">
    <name type="scientific">Akanthomyces muscarius</name>
    <name type="common">Entomopathogenic fungus</name>
    <name type="synonym">Lecanicillium muscarium</name>
    <dbReference type="NCBI Taxonomy" id="2231603"/>
    <lineage>
        <taxon>Eukaryota</taxon>
        <taxon>Fungi</taxon>
        <taxon>Dikarya</taxon>
        <taxon>Ascomycota</taxon>
        <taxon>Pezizomycotina</taxon>
        <taxon>Sordariomycetes</taxon>
        <taxon>Hypocreomycetidae</taxon>
        <taxon>Hypocreales</taxon>
        <taxon>Cordycipitaceae</taxon>
        <taxon>Akanthomyces</taxon>
    </lineage>
</organism>
<accession>A0A9W8Q5D4</accession>
<dbReference type="AlphaFoldDB" id="A0A9W8Q5D4"/>
<evidence type="ECO:0000313" key="2">
    <source>
        <dbReference type="Proteomes" id="UP001144673"/>
    </source>
</evidence>
<keyword evidence="2" id="KW-1185">Reference proteome</keyword>
<dbReference type="KEGG" id="amus:LMH87_004307"/>
<dbReference type="EMBL" id="JAJHUN010000011">
    <property type="protein sequence ID" value="KAJ4145457.1"/>
    <property type="molecule type" value="Genomic_DNA"/>
</dbReference>
<proteinExistence type="predicted"/>
<sequence>MSSKANEDLARLTELSRRYRIVFSADPSQVQVHKCHEKSIEAVFELATAKSLAQMLVEKAERCRQRNESCWRFACEPLVFARLSGDVVCRNCRKRVWRSEIEVCRTSGNSTSAENLAKRQNAREPCRCPRVARSHDLNEAVGLNRMFCHREDEEVHFEKDLAKQLRKELQKPDAIYGLRRTRNIENLLYDSRKRMLDEDDDPRQLHELLEPSPSDNAISPTGDPLLYPFLVIEAKSGQAQKDWHSINMQTAFPIRAFLQIQARLQHTADPRGSFGPLVWFFSYKGEDWRLSMAFMQETTTEENRIGDVIYKVVDVWRGSILTLDGSLQLLLHGQVTVDCLAQETLSFTEILPELRDVSDRD</sequence>
<name>A0A9W8Q5D4_AKAMU</name>
<dbReference type="Proteomes" id="UP001144673">
    <property type="component" value="Chromosome 2"/>
</dbReference>
<gene>
    <name evidence="1" type="ORF">LMH87_004307</name>
</gene>